<dbReference type="EMBL" id="JACHDO010000001">
    <property type="protein sequence ID" value="MBB5495275.1"/>
    <property type="molecule type" value="Genomic_DNA"/>
</dbReference>
<dbReference type="Pfam" id="PF00535">
    <property type="entry name" value="Glycos_transf_2"/>
    <property type="match status" value="1"/>
</dbReference>
<protein>
    <recommendedName>
        <fullName evidence="2">Glycosyltransferase 2-like domain-containing protein</fullName>
    </recommendedName>
</protein>
<gene>
    <name evidence="3" type="ORF">HNR07_006412</name>
</gene>
<dbReference type="RefSeq" id="WP_221318992.1">
    <property type="nucleotide sequence ID" value="NZ_BAAAKM010000030.1"/>
</dbReference>
<evidence type="ECO:0000313" key="4">
    <source>
        <dbReference type="Proteomes" id="UP000579647"/>
    </source>
</evidence>
<dbReference type="CDD" id="cd00761">
    <property type="entry name" value="Glyco_tranf_GTA_type"/>
    <property type="match status" value="1"/>
</dbReference>
<evidence type="ECO:0000313" key="3">
    <source>
        <dbReference type="EMBL" id="MBB5495275.1"/>
    </source>
</evidence>
<feature type="compositionally biased region" description="Polar residues" evidence="1">
    <location>
        <begin position="588"/>
        <end position="597"/>
    </location>
</feature>
<proteinExistence type="predicted"/>
<name>A0A840WTI1_9ACTN</name>
<reference evidence="3 4" key="1">
    <citation type="submission" date="2020-08" db="EMBL/GenBank/DDBJ databases">
        <title>Sequencing the genomes of 1000 actinobacteria strains.</title>
        <authorList>
            <person name="Klenk H.-P."/>
        </authorList>
    </citation>
    <scope>NUCLEOTIDE SEQUENCE [LARGE SCALE GENOMIC DNA]</scope>
    <source>
        <strain evidence="3 4">DSM 44598</strain>
    </source>
</reference>
<dbReference type="Gene3D" id="3.90.550.10">
    <property type="entry name" value="Spore Coat Polysaccharide Biosynthesis Protein SpsA, Chain A"/>
    <property type="match status" value="1"/>
</dbReference>
<accession>A0A840WTI1</accession>
<dbReference type="AlphaFoldDB" id="A0A840WTI1"/>
<organism evidence="3 4">
    <name type="scientific">Nocardiopsis metallicus</name>
    <dbReference type="NCBI Taxonomy" id="179819"/>
    <lineage>
        <taxon>Bacteria</taxon>
        <taxon>Bacillati</taxon>
        <taxon>Actinomycetota</taxon>
        <taxon>Actinomycetes</taxon>
        <taxon>Streptosporangiales</taxon>
        <taxon>Nocardiopsidaceae</taxon>
        <taxon>Nocardiopsis</taxon>
    </lineage>
</organism>
<dbReference type="SUPFAM" id="SSF53448">
    <property type="entry name" value="Nucleotide-diphospho-sugar transferases"/>
    <property type="match status" value="1"/>
</dbReference>
<dbReference type="InterPro" id="IPR001173">
    <property type="entry name" value="Glyco_trans_2-like"/>
</dbReference>
<evidence type="ECO:0000256" key="1">
    <source>
        <dbReference type="SAM" id="MobiDB-lite"/>
    </source>
</evidence>
<feature type="domain" description="Glycosyltransferase 2-like" evidence="2">
    <location>
        <begin position="354"/>
        <end position="481"/>
    </location>
</feature>
<dbReference type="InterPro" id="IPR029044">
    <property type="entry name" value="Nucleotide-diphossugar_trans"/>
</dbReference>
<dbReference type="Proteomes" id="UP000579647">
    <property type="component" value="Unassembled WGS sequence"/>
</dbReference>
<keyword evidence="4" id="KW-1185">Reference proteome</keyword>
<evidence type="ECO:0000259" key="2">
    <source>
        <dbReference type="Pfam" id="PF00535"/>
    </source>
</evidence>
<feature type="region of interest" description="Disordered" evidence="1">
    <location>
        <begin position="563"/>
        <end position="597"/>
    </location>
</feature>
<comment type="caution">
    <text evidence="3">The sequence shown here is derived from an EMBL/GenBank/DDBJ whole genome shotgun (WGS) entry which is preliminary data.</text>
</comment>
<sequence>MEGALSDVLRPRGAGRLLVTHIGARAAEGLDRRRLGPGTEVLDLRQAAERPCDDPFDHVLVVAATTADLRTAVRLADALPSAANVVIVVKASAPHFDPPLPTPPGLGQWQGLLDARVRRLPDQGWSCALSFTDPVEVALVLAAVARAVVGGRRGPTEPLPDGTGWAVAARSWEVLGRPGALIDNGTGPLAGLSVAEVPGVDERVVNPMGFTRVSKAGVGRLVSRDGRWVLAAGGGTRWRVPDDGAVTDVDVAGLRDLRAVRVEWGRHSGPVAAVRVVAALAAAGVPLVSDRPPLWARSLGDELHDLLTGTNREELEDAQLREEHSVRLRRAALRLHGSFARGRGALADPSVSVVLCTRRPEMVGFALRQVARQRGVEVEVVLALHGFDTDAPGVAGAIREFRAGGGRLVVWRPDADMVFGSVLNGAIGRASGFLVAKMDDDDWYGPEHLSDLVLARRYSGADLVGCATEYHYLEQLDVTVRRFVPSERFARHVTGAGLMTDRSLLEEVGGFRPLGLGEDGALLEDARSVGGSIYRSHGLGCLIRRRRKGHTWQEAPGYFLKDPQQQWSGWRPSALLESDPKDEPTSRPARTTYRSQQ</sequence>